<sequence length="131" mass="15030">MKTGIWSGGETFEFVVNRFNKIERLQPGISVLIMVSLEMRYITVLLFLTIHLTRCSTEESIADECQQKMDGHVDFTDDKHYIIPNHDDVRYMLNGAVIPNTLEDGQEITVTYSSILESYPPQLNVCEVEDK</sequence>
<dbReference type="InterPro" id="IPR012340">
    <property type="entry name" value="NA-bd_OB-fold"/>
</dbReference>
<protein>
    <recommendedName>
        <fullName evidence="3">DUF3221 domain-containing protein</fullName>
    </recommendedName>
</protein>
<dbReference type="STRING" id="361279.SAMN05421663_10358"/>
<dbReference type="Proteomes" id="UP000198666">
    <property type="component" value="Unassembled WGS sequence"/>
</dbReference>
<gene>
    <name evidence="1" type="ORF">SAMN05421663_10358</name>
</gene>
<dbReference type="Gene3D" id="2.40.50.140">
    <property type="entry name" value="Nucleic acid-binding proteins"/>
    <property type="match status" value="1"/>
</dbReference>
<dbReference type="RefSeq" id="WP_093726473.1">
    <property type="nucleotide sequence ID" value="NZ_FMZB01000003.1"/>
</dbReference>
<dbReference type="EMBL" id="FMZB01000003">
    <property type="protein sequence ID" value="SDC58683.1"/>
    <property type="molecule type" value="Genomic_DNA"/>
</dbReference>
<evidence type="ECO:0000313" key="1">
    <source>
        <dbReference type="EMBL" id="SDC58683.1"/>
    </source>
</evidence>
<proteinExistence type="predicted"/>
<reference evidence="2" key="1">
    <citation type="submission" date="2016-10" db="EMBL/GenBank/DDBJ databases">
        <authorList>
            <person name="Varghese N."/>
            <person name="Submissions S."/>
        </authorList>
    </citation>
    <scope>NUCLEOTIDE SEQUENCE [LARGE SCALE GENOMIC DNA]</scope>
    <source>
        <strain evidence="2">DSM 21620</strain>
    </source>
</reference>
<keyword evidence="2" id="KW-1185">Reference proteome</keyword>
<accession>A0A1G6MSZ8</accession>
<dbReference type="AlphaFoldDB" id="A0A1G6MSZ8"/>
<evidence type="ECO:0008006" key="3">
    <source>
        <dbReference type="Google" id="ProtNLM"/>
    </source>
</evidence>
<name>A0A1G6MSZ8_9BACI</name>
<evidence type="ECO:0000313" key="2">
    <source>
        <dbReference type="Proteomes" id="UP000198666"/>
    </source>
</evidence>
<organism evidence="1 2">
    <name type="scientific">Terribacillus halophilus</name>
    <dbReference type="NCBI Taxonomy" id="361279"/>
    <lineage>
        <taxon>Bacteria</taxon>
        <taxon>Bacillati</taxon>
        <taxon>Bacillota</taxon>
        <taxon>Bacilli</taxon>
        <taxon>Bacillales</taxon>
        <taxon>Bacillaceae</taxon>
        <taxon>Terribacillus</taxon>
    </lineage>
</organism>
<dbReference type="OrthoDB" id="2971857at2"/>